<evidence type="ECO:0008006" key="3">
    <source>
        <dbReference type="Google" id="ProtNLM"/>
    </source>
</evidence>
<name>A0AAJ1FVU6_PANAN</name>
<accession>A0AAJ1FVU6</accession>
<dbReference type="GO" id="GO:0005975">
    <property type="term" value="P:carbohydrate metabolic process"/>
    <property type="evidence" value="ECO:0007669"/>
    <property type="project" value="InterPro"/>
</dbReference>
<evidence type="ECO:0000313" key="2">
    <source>
        <dbReference type="Proteomes" id="UP001208888"/>
    </source>
</evidence>
<gene>
    <name evidence="1" type="ORF">NB703_003736</name>
</gene>
<dbReference type="Gene3D" id="3.20.20.370">
    <property type="entry name" value="Glycoside hydrolase/deacetylase"/>
    <property type="match status" value="1"/>
</dbReference>
<dbReference type="EMBL" id="JANFVX010000017">
    <property type="protein sequence ID" value="MCW0345643.1"/>
    <property type="molecule type" value="Genomic_DNA"/>
</dbReference>
<dbReference type="CDD" id="cd10935">
    <property type="entry name" value="CE4_WalW"/>
    <property type="match status" value="1"/>
</dbReference>
<organism evidence="1 2">
    <name type="scientific">Pantoea ananas</name>
    <name type="common">Erwinia uredovora</name>
    <dbReference type="NCBI Taxonomy" id="553"/>
    <lineage>
        <taxon>Bacteria</taxon>
        <taxon>Pseudomonadati</taxon>
        <taxon>Pseudomonadota</taxon>
        <taxon>Gammaproteobacteria</taxon>
        <taxon>Enterobacterales</taxon>
        <taxon>Erwiniaceae</taxon>
        <taxon>Pantoea</taxon>
    </lineage>
</organism>
<sequence>MRNIAIHFFGIKAIMSRLAFLITIDTEGDNLWENHDSITTRNAIFLPRFQSLCEKYGFKPTWLTNYEMAVDPVYVEFAKDVIARGQGEVGMHLHAWNSPPLHDLTGDDWRHKPYLIEYPHAVIREKVKYMTQLLEDTFQTKMLSHRAGRWAFNEYYASLLTEFGYQVDCSVTPRVNWSRSMGNPAGKGGSDYVNFPRRAYLIDPDDIAKSGQSTLLEVPMSIQYKYSPVINSIKMGVKKLRGKHPVSSVNWLRPAGGNLEQMKKVVNQSIAEGADYVEFMLHSSEFMPGGSPTFKNEKDIEQLYADLEQLFSWLQHQTTGMTLADYYATFKGE</sequence>
<comment type="caution">
    <text evidence="1">The sequence shown here is derived from an EMBL/GenBank/DDBJ whole genome shotgun (WGS) entry which is preliminary data.</text>
</comment>
<dbReference type="SUPFAM" id="SSF88713">
    <property type="entry name" value="Glycoside hydrolase/deacetylase"/>
    <property type="match status" value="1"/>
</dbReference>
<proteinExistence type="predicted"/>
<dbReference type="Proteomes" id="UP001208888">
    <property type="component" value="Unassembled WGS sequence"/>
</dbReference>
<dbReference type="InterPro" id="IPR011330">
    <property type="entry name" value="Glyco_hydro/deAcase_b/a-brl"/>
</dbReference>
<dbReference type="AlphaFoldDB" id="A0AAJ1FVU6"/>
<reference evidence="1" key="1">
    <citation type="submission" date="2022-06" db="EMBL/GenBank/DDBJ databases">
        <title>Dynamics of rice microbiomes reveals core vertical transmitted seed endophytes.</title>
        <authorList>
            <person name="Liao K."/>
            <person name="Zhang X."/>
        </authorList>
    </citation>
    <scope>NUCLEOTIDE SEQUENCE</scope>
    <source>
        <strain evidence="1">JT1-17</strain>
    </source>
</reference>
<protein>
    <recommendedName>
        <fullName evidence="3">Deacetylase</fullName>
    </recommendedName>
</protein>
<evidence type="ECO:0000313" key="1">
    <source>
        <dbReference type="EMBL" id="MCW0345643.1"/>
    </source>
</evidence>